<organism evidence="2 3">
    <name type="scientific">Caenorhabditis auriculariae</name>
    <dbReference type="NCBI Taxonomy" id="2777116"/>
    <lineage>
        <taxon>Eukaryota</taxon>
        <taxon>Metazoa</taxon>
        <taxon>Ecdysozoa</taxon>
        <taxon>Nematoda</taxon>
        <taxon>Chromadorea</taxon>
        <taxon>Rhabditida</taxon>
        <taxon>Rhabditina</taxon>
        <taxon>Rhabditomorpha</taxon>
        <taxon>Rhabditoidea</taxon>
        <taxon>Rhabditidae</taxon>
        <taxon>Peloderinae</taxon>
        <taxon>Caenorhabditis</taxon>
    </lineage>
</organism>
<accession>A0A8S1HQM2</accession>
<gene>
    <name evidence="2" type="ORF">CAUJ_LOCUS12460</name>
</gene>
<reference evidence="2" key="1">
    <citation type="submission" date="2020-10" db="EMBL/GenBank/DDBJ databases">
        <authorList>
            <person name="Kikuchi T."/>
        </authorList>
    </citation>
    <scope>NUCLEOTIDE SEQUENCE</scope>
    <source>
        <strain evidence="2">NKZ352</strain>
    </source>
</reference>
<keyword evidence="1" id="KW-0732">Signal</keyword>
<dbReference type="Pfam" id="PF14747">
    <property type="entry name" value="DUF4473"/>
    <property type="match status" value="1"/>
</dbReference>
<dbReference type="InterPro" id="IPR027913">
    <property type="entry name" value="DUF4473"/>
</dbReference>
<protein>
    <submittedName>
        <fullName evidence="2">Uncharacterized protein</fullName>
    </submittedName>
</protein>
<evidence type="ECO:0000256" key="1">
    <source>
        <dbReference type="SAM" id="SignalP"/>
    </source>
</evidence>
<dbReference type="Proteomes" id="UP000835052">
    <property type="component" value="Unassembled WGS sequence"/>
</dbReference>
<evidence type="ECO:0000313" key="2">
    <source>
        <dbReference type="EMBL" id="CAD6196546.1"/>
    </source>
</evidence>
<dbReference type="EMBL" id="CAJGYM010000074">
    <property type="protein sequence ID" value="CAD6196546.1"/>
    <property type="molecule type" value="Genomic_DNA"/>
</dbReference>
<proteinExistence type="predicted"/>
<feature type="signal peptide" evidence="1">
    <location>
        <begin position="1"/>
        <end position="19"/>
    </location>
</feature>
<keyword evidence="3" id="KW-1185">Reference proteome</keyword>
<dbReference type="PANTHER" id="PTHR33272">
    <property type="entry name" value="PROTEIN CBG22877-RELATED"/>
    <property type="match status" value="1"/>
</dbReference>
<feature type="chain" id="PRO_5035861357" evidence="1">
    <location>
        <begin position="20"/>
        <end position="249"/>
    </location>
</feature>
<name>A0A8S1HQM2_9PELO</name>
<dbReference type="AlphaFoldDB" id="A0A8S1HQM2"/>
<comment type="caution">
    <text evidence="2">The sequence shown here is derived from an EMBL/GenBank/DDBJ whole genome shotgun (WGS) entry which is preliminary data.</text>
</comment>
<evidence type="ECO:0000313" key="3">
    <source>
        <dbReference type="Proteomes" id="UP000835052"/>
    </source>
</evidence>
<sequence length="249" mass="28175">MSTAVKILTLLALCAVATAKIHSITFEIEDGVVRPVSKDQFDSARELAEIEEFLKGLKELGISQYSLAVMTSFAAEYYQLRSQNADLSEEEFLAKYSVTVVEGLRKALKTLPDGDREKVQAFLRQKLIDKGIAKIFRAYENKGVAKGQGYDAADITARREQVLKELKEAGVTQTAIGELDKLGKKYQQIYKQNPTLTEEEFYGKFGQKYFEEFFRLVATFSESDRTKVSRVVGSRLSRRIARSKAPRRF</sequence>